<dbReference type="Pfam" id="PF12697">
    <property type="entry name" value="Abhydrolase_6"/>
    <property type="match status" value="1"/>
</dbReference>
<dbReference type="PRINTS" id="PR00111">
    <property type="entry name" value="ABHYDROLASE"/>
</dbReference>
<keyword evidence="1 3" id="KW-0378">Hydrolase</keyword>
<feature type="domain" description="AB hydrolase-1" evidence="2">
    <location>
        <begin position="97"/>
        <end position="317"/>
    </location>
</feature>
<dbReference type="GO" id="GO:0016787">
    <property type="term" value="F:hydrolase activity"/>
    <property type="evidence" value="ECO:0007669"/>
    <property type="project" value="UniProtKB-KW"/>
</dbReference>
<dbReference type="Gene3D" id="3.40.50.1820">
    <property type="entry name" value="alpha/beta hydrolase"/>
    <property type="match status" value="1"/>
</dbReference>
<sequence length="329" mass="36262">MAAFLVRKRSALGVRRRRLRSRAGRSLLFKDAAPCDCAQPTRLHEPKRLDYKQQLKPLGHGRRVLYKGVMMPFVQLRGKKIAYAVNPEAYDASSLALVFVHGSGGDREDWRDQLSGLSETATALAIELPGHGKSDGPGESSVAAYAAWVADFVEALGLSRVMLVGCSLGSAITQWIALIGKPWLQAIGLVGAGARLRVHPSFLEGLKKEDGAAALSLLADFCLSPHTGEPLRSFIDQKMRAVSADIVYGDLKACDEFDVMDRLKKITVPTWIIVGQDDRLTPPKYAQFLHKEIRDSWLHVVGQAGHLISLEAPETFNNLLKEFIQQRLQ</sequence>
<comment type="caution">
    <text evidence="3">The sequence shown here is derived from an EMBL/GenBank/DDBJ whole genome shotgun (WGS) entry which is preliminary data.</text>
</comment>
<organism evidence="3">
    <name type="scientific">Desulfomonile tiedjei</name>
    <dbReference type="NCBI Taxonomy" id="2358"/>
    <lineage>
        <taxon>Bacteria</taxon>
        <taxon>Pseudomonadati</taxon>
        <taxon>Thermodesulfobacteriota</taxon>
        <taxon>Desulfomonilia</taxon>
        <taxon>Desulfomonilales</taxon>
        <taxon>Desulfomonilaceae</taxon>
        <taxon>Desulfomonile</taxon>
    </lineage>
</organism>
<dbReference type="EMBL" id="DTGT01000258">
    <property type="protein sequence ID" value="HGH61283.1"/>
    <property type="molecule type" value="Genomic_DNA"/>
</dbReference>
<evidence type="ECO:0000256" key="1">
    <source>
        <dbReference type="ARBA" id="ARBA00022801"/>
    </source>
</evidence>
<dbReference type="SUPFAM" id="SSF53474">
    <property type="entry name" value="alpha/beta-Hydrolases"/>
    <property type="match status" value="1"/>
</dbReference>
<evidence type="ECO:0000259" key="2">
    <source>
        <dbReference type="Pfam" id="PF12697"/>
    </source>
</evidence>
<dbReference type="InterPro" id="IPR000073">
    <property type="entry name" value="AB_hydrolase_1"/>
</dbReference>
<dbReference type="InterPro" id="IPR029058">
    <property type="entry name" value="AB_hydrolase_fold"/>
</dbReference>
<protein>
    <submittedName>
        <fullName evidence="3">Alpha/beta hydrolase</fullName>
    </submittedName>
</protein>
<accession>A0A7C4ASD1</accession>
<dbReference type="GO" id="GO:0016020">
    <property type="term" value="C:membrane"/>
    <property type="evidence" value="ECO:0007669"/>
    <property type="project" value="TreeGrafter"/>
</dbReference>
<proteinExistence type="predicted"/>
<evidence type="ECO:0000313" key="3">
    <source>
        <dbReference type="EMBL" id="HGH61283.1"/>
    </source>
</evidence>
<dbReference type="PANTHER" id="PTHR43798">
    <property type="entry name" value="MONOACYLGLYCEROL LIPASE"/>
    <property type="match status" value="1"/>
</dbReference>
<name>A0A7C4ASD1_9BACT</name>
<dbReference type="AlphaFoldDB" id="A0A7C4ASD1"/>
<reference evidence="3" key="1">
    <citation type="journal article" date="2020" name="mSystems">
        <title>Genome- and Community-Level Interaction Insights into Carbon Utilization and Element Cycling Functions of Hydrothermarchaeota in Hydrothermal Sediment.</title>
        <authorList>
            <person name="Zhou Z."/>
            <person name="Liu Y."/>
            <person name="Xu W."/>
            <person name="Pan J."/>
            <person name="Luo Z.H."/>
            <person name="Li M."/>
        </authorList>
    </citation>
    <scope>NUCLEOTIDE SEQUENCE [LARGE SCALE GENOMIC DNA]</scope>
    <source>
        <strain evidence="3">SpSt-769</strain>
    </source>
</reference>
<dbReference type="InterPro" id="IPR050266">
    <property type="entry name" value="AB_hydrolase_sf"/>
</dbReference>
<dbReference type="PANTHER" id="PTHR43798:SF31">
    <property type="entry name" value="AB HYDROLASE SUPERFAMILY PROTEIN YCLE"/>
    <property type="match status" value="1"/>
</dbReference>
<gene>
    <name evidence="3" type="ORF">ENV54_08305</name>
</gene>